<protein>
    <submittedName>
        <fullName evidence="3">YceI family protein</fullName>
    </submittedName>
</protein>
<dbReference type="Pfam" id="PF04264">
    <property type="entry name" value="YceI"/>
    <property type="match status" value="1"/>
</dbReference>
<comment type="caution">
    <text evidence="3">The sequence shown here is derived from an EMBL/GenBank/DDBJ whole genome shotgun (WGS) entry which is preliminary data.</text>
</comment>
<evidence type="ECO:0000256" key="1">
    <source>
        <dbReference type="ARBA" id="ARBA00008812"/>
    </source>
</evidence>
<proteinExistence type="inferred from homology"/>
<gene>
    <name evidence="3" type="ORF">ACFQDO_11490</name>
</gene>
<dbReference type="Gene3D" id="2.40.128.110">
    <property type="entry name" value="Lipid/polyisoprenoid-binding, YceI-like"/>
    <property type="match status" value="1"/>
</dbReference>
<dbReference type="InterPro" id="IPR036761">
    <property type="entry name" value="TTHA0802/YceI-like_sf"/>
</dbReference>
<organism evidence="3 4">
    <name type="scientific">Angustibacter luteus</name>
    <dbReference type="NCBI Taxonomy" id="658456"/>
    <lineage>
        <taxon>Bacteria</taxon>
        <taxon>Bacillati</taxon>
        <taxon>Actinomycetota</taxon>
        <taxon>Actinomycetes</taxon>
        <taxon>Kineosporiales</taxon>
        <taxon>Kineosporiaceae</taxon>
    </lineage>
</organism>
<reference evidence="4" key="1">
    <citation type="journal article" date="2019" name="Int. J. Syst. Evol. Microbiol.">
        <title>The Global Catalogue of Microorganisms (GCM) 10K type strain sequencing project: providing services to taxonomists for standard genome sequencing and annotation.</title>
        <authorList>
            <consortium name="The Broad Institute Genomics Platform"/>
            <consortium name="The Broad Institute Genome Sequencing Center for Infectious Disease"/>
            <person name="Wu L."/>
            <person name="Ma J."/>
        </authorList>
    </citation>
    <scope>NUCLEOTIDE SEQUENCE [LARGE SCALE GENOMIC DNA]</scope>
    <source>
        <strain evidence="4">KACC 14249</strain>
    </source>
</reference>
<accession>A0ABW1JG91</accession>
<feature type="domain" description="Lipid/polyisoprenoid-binding YceI-like" evidence="2">
    <location>
        <begin position="15"/>
        <end position="184"/>
    </location>
</feature>
<dbReference type="SUPFAM" id="SSF101874">
    <property type="entry name" value="YceI-like"/>
    <property type="match status" value="1"/>
</dbReference>
<dbReference type="SMART" id="SM00867">
    <property type="entry name" value="YceI"/>
    <property type="match status" value="1"/>
</dbReference>
<evidence type="ECO:0000259" key="2">
    <source>
        <dbReference type="SMART" id="SM00867"/>
    </source>
</evidence>
<sequence length="187" mass="19809">MTATATTLAGLTTGTWTIDSSHTEVGFVVRHMMVSKVKGRFSKVEGTITVAENVLESSVQATVAAASIDTRDDNRDNHLRSADFFDAETYPELTFASTGIRADGDDFLLDGDLTIKGVTRPVTFELEYNGAAGNPMAGGNPTAGFSAETEISRKDFGLEWNVALETGGVLVGDKVKLVLEVEAGKSA</sequence>
<dbReference type="PANTHER" id="PTHR34406">
    <property type="entry name" value="PROTEIN YCEI"/>
    <property type="match status" value="1"/>
</dbReference>
<name>A0ABW1JG91_9ACTN</name>
<dbReference type="RefSeq" id="WP_345715568.1">
    <property type="nucleotide sequence ID" value="NZ_BAABFP010000002.1"/>
</dbReference>
<evidence type="ECO:0000313" key="3">
    <source>
        <dbReference type="EMBL" id="MFC6007753.1"/>
    </source>
</evidence>
<comment type="similarity">
    <text evidence="1">Belongs to the UPF0312 family.</text>
</comment>
<keyword evidence="4" id="KW-1185">Reference proteome</keyword>
<dbReference type="InterPro" id="IPR007372">
    <property type="entry name" value="Lipid/polyisoprenoid-bd_YceI"/>
</dbReference>
<dbReference type="Proteomes" id="UP001596189">
    <property type="component" value="Unassembled WGS sequence"/>
</dbReference>
<evidence type="ECO:0000313" key="4">
    <source>
        <dbReference type="Proteomes" id="UP001596189"/>
    </source>
</evidence>
<dbReference type="EMBL" id="JBHSRD010000004">
    <property type="protein sequence ID" value="MFC6007753.1"/>
    <property type="molecule type" value="Genomic_DNA"/>
</dbReference>
<dbReference type="PANTHER" id="PTHR34406:SF1">
    <property type="entry name" value="PROTEIN YCEI"/>
    <property type="match status" value="1"/>
</dbReference>